<evidence type="ECO:0000313" key="2">
    <source>
        <dbReference type="EMBL" id="PVH27732.1"/>
    </source>
</evidence>
<dbReference type="EMBL" id="QDKM01000009">
    <property type="protein sequence ID" value="PVH27732.1"/>
    <property type="molecule type" value="Genomic_DNA"/>
</dbReference>
<feature type="transmembrane region" description="Helical" evidence="1">
    <location>
        <begin position="80"/>
        <end position="101"/>
    </location>
</feature>
<accession>A0A2T8HR07</accession>
<comment type="caution">
    <text evidence="2">The sequence shown here is derived from an EMBL/GenBank/DDBJ whole genome shotgun (WGS) entry which is preliminary data.</text>
</comment>
<protein>
    <submittedName>
        <fullName evidence="2">DUF1761 domain-containing protein</fullName>
    </submittedName>
</protein>
<gene>
    <name evidence="2" type="ORF">DDE20_15605</name>
</gene>
<keyword evidence="1" id="KW-1133">Transmembrane helix</keyword>
<sequence>MAYLAVIVAAIAGFAIGAVWYGVLSKQWIKAAGITVGADGKPEGGSPLLMVLGFLCVLVVAGMMRHAFIMSGINTPMSGLVAGLGIGLFFITPWITLNALFGMKPKELPMIDGGYATLGCGVMGLVLTLF</sequence>
<proteinExistence type="predicted"/>
<dbReference type="OrthoDB" id="344736at2"/>
<name>A0A2T8HR07_9RHOB</name>
<dbReference type="RefSeq" id="WP_116559459.1">
    <property type="nucleotide sequence ID" value="NZ_QDKM01000009.1"/>
</dbReference>
<feature type="transmembrane region" description="Helical" evidence="1">
    <location>
        <begin position="49"/>
        <end position="68"/>
    </location>
</feature>
<dbReference type="AlphaFoldDB" id="A0A2T8HR07"/>
<reference evidence="2 3" key="1">
    <citation type="submission" date="2018-04" db="EMBL/GenBank/DDBJ databases">
        <title>Pararhodobacter oceanense sp. nov., isolated from marine intertidal sediment.</title>
        <authorList>
            <person name="Wang X.-L."/>
            <person name="Du Z.-J."/>
        </authorList>
    </citation>
    <scope>NUCLEOTIDE SEQUENCE [LARGE SCALE GENOMIC DNA]</scope>
    <source>
        <strain evidence="2 3">AM505</strain>
    </source>
</reference>
<keyword evidence="1" id="KW-0472">Membrane</keyword>
<feature type="transmembrane region" description="Helical" evidence="1">
    <location>
        <begin position="113"/>
        <end position="129"/>
    </location>
</feature>
<organism evidence="2 3">
    <name type="scientific">Pararhodobacter oceanensis</name>
    <dbReference type="NCBI Taxonomy" id="2172121"/>
    <lineage>
        <taxon>Bacteria</taxon>
        <taxon>Pseudomonadati</taxon>
        <taxon>Pseudomonadota</taxon>
        <taxon>Alphaproteobacteria</taxon>
        <taxon>Rhodobacterales</taxon>
        <taxon>Paracoccaceae</taxon>
        <taxon>Pararhodobacter</taxon>
    </lineage>
</organism>
<dbReference type="Proteomes" id="UP000245911">
    <property type="component" value="Unassembled WGS sequence"/>
</dbReference>
<keyword evidence="1" id="KW-0812">Transmembrane</keyword>
<evidence type="ECO:0000256" key="1">
    <source>
        <dbReference type="SAM" id="Phobius"/>
    </source>
</evidence>
<dbReference type="Pfam" id="PF08570">
    <property type="entry name" value="DUF1761"/>
    <property type="match status" value="1"/>
</dbReference>
<evidence type="ECO:0000313" key="3">
    <source>
        <dbReference type="Proteomes" id="UP000245911"/>
    </source>
</evidence>
<dbReference type="InterPro" id="IPR013879">
    <property type="entry name" value="DUF1761"/>
</dbReference>
<keyword evidence="3" id="KW-1185">Reference proteome</keyword>